<dbReference type="OrthoDB" id="2693210at2759"/>
<evidence type="ECO:0000313" key="1">
    <source>
        <dbReference type="EMBL" id="KAG6379157.1"/>
    </source>
</evidence>
<name>A0A8I2YXS0_9AGAM</name>
<accession>A0A8I2YXS0</accession>
<gene>
    <name evidence="1" type="ORF">JVT61DRAFT_11597</name>
</gene>
<dbReference type="Proteomes" id="UP000683000">
    <property type="component" value="Unassembled WGS sequence"/>
</dbReference>
<proteinExistence type="predicted"/>
<reference evidence="1" key="1">
    <citation type="submission" date="2021-03" db="EMBL/GenBank/DDBJ databases">
        <title>Evolutionary innovations through gain and loss of genes in the ectomycorrhizal Boletales.</title>
        <authorList>
            <person name="Wu G."/>
            <person name="Miyauchi S."/>
            <person name="Morin E."/>
            <person name="Yang Z.-L."/>
            <person name="Xu J."/>
            <person name="Martin F.M."/>
        </authorList>
    </citation>
    <scope>NUCLEOTIDE SEQUENCE</scope>
    <source>
        <strain evidence="1">BR01</strain>
    </source>
</reference>
<protein>
    <submittedName>
        <fullName evidence="1">Uncharacterized protein</fullName>
    </submittedName>
</protein>
<keyword evidence="2" id="KW-1185">Reference proteome</keyword>
<sequence>MVNEKLAAKRREFITSKNAGQYAIQHTRRASSIHNALADRVSREIKVHATRRANDHDNNVLTKRRSSDSEQQLQAKLREIIGQSLRQCMEALCKEYMSTGEYRKIYDTLTAVEKLSEETRKLSSGLGYTKDYLPIESPLSRTMRTVSKVLEDLLLNAMEGEEMGEKEQKGLLLYQAAPDIILQ</sequence>
<dbReference type="AlphaFoldDB" id="A0A8I2YXS0"/>
<dbReference type="EMBL" id="JAGFBS010000005">
    <property type="protein sequence ID" value="KAG6379157.1"/>
    <property type="molecule type" value="Genomic_DNA"/>
</dbReference>
<organism evidence="1 2">
    <name type="scientific">Boletus reticuloceps</name>
    <dbReference type="NCBI Taxonomy" id="495285"/>
    <lineage>
        <taxon>Eukaryota</taxon>
        <taxon>Fungi</taxon>
        <taxon>Dikarya</taxon>
        <taxon>Basidiomycota</taxon>
        <taxon>Agaricomycotina</taxon>
        <taxon>Agaricomycetes</taxon>
        <taxon>Agaricomycetidae</taxon>
        <taxon>Boletales</taxon>
        <taxon>Boletineae</taxon>
        <taxon>Boletaceae</taxon>
        <taxon>Boletoideae</taxon>
        <taxon>Boletus</taxon>
    </lineage>
</organism>
<comment type="caution">
    <text evidence="1">The sequence shown here is derived from an EMBL/GenBank/DDBJ whole genome shotgun (WGS) entry which is preliminary data.</text>
</comment>
<evidence type="ECO:0000313" key="2">
    <source>
        <dbReference type="Proteomes" id="UP000683000"/>
    </source>
</evidence>